<name>A0A8S3S7X4_MYTED</name>
<dbReference type="Pfam" id="PF18738">
    <property type="entry name" value="HEPN_DZIP3"/>
    <property type="match status" value="1"/>
</dbReference>
<accession>A0A8S3S7X4</accession>
<organism evidence="3 4">
    <name type="scientific">Mytilus edulis</name>
    <name type="common">Blue mussel</name>
    <dbReference type="NCBI Taxonomy" id="6550"/>
    <lineage>
        <taxon>Eukaryota</taxon>
        <taxon>Metazoa</taxon>
        <taxon>Spiralia</taxon>
        <taxon>Lophotrochozoa</taxon>
        <taxon>Mollusca</taxon>
        <taxon>Bivalvia</taxon>
        <taxon>Autobranchia</taxon>
        <taxon>Pteriomorphia</taxon>
        <taxon>Mytilida</taxon>
        <taxon>Mytiloidea</taxon>
        <taxon>Mytilidae</taxon>
        <taxon>Mytilinae</taxon>
        <taxon>Mytilus</taxon>
    </lineage>
</organism>
<dbReference type="Pfam" id="PF20720">
    <property type="entry name" value="nSTAND3"/>
    <property type="match status" value="1"/>
</dbReference>
<keyword evidence="4" id="KW-1185">Reference proteome</keyword>
<protein>
    <submittedName>
        <fullName evidence="3">Uncharacterized protein</fullName>
    </submittedName>
</protein>
<feature type="domain" description="DZIP3-like HEPN" evidence="1">
    <location>
        <begin position="6"/>
        <end position="72"/>
    </location>
</feature>
<dbReference type="Gene3D" id="3.40.50.300">
    <property type="entry name" value="P-loop containing nucleotide triphosphate hydrolases"/>
    <property type="match status" value="1"/>
</dbReference>
<dbReference type="SUPFAM" id="SSF52540">
    <property type="entry name" value="P-loop containing nucleoside triphosphate hydrolases"/>
    <property type="match status" value="1"/>
</dbReference>
<evidence type="ECO:0000313" key="4">
    <source>
        <dbReference type="Proteomes" id="UP000683360"/>
    </source>
</evidence>
<evidence type="ECO:0000313" key="3">
    <source>
        <dbReference type="EMBL" id="CAG2216435.1"/>
    </source>
</evidence>
<feature type="domain" description="Novel STAND NTPase 3" evidence="2">
    <location>
        <begin position="91"/>
        <end position="152"/>
    </location>
</feature>
<dbReference type="InterPro" id="IPR027417">
    <property type="entry name" value="P-loop_NTPase"/>
</dbReference>
<evidence type="ECO:0000259" key="2">
    <source>
        <dbReference type="Pfam" id="PF20720"/>
    </source>
</evidence>
<gene>
    <name evidence="3" type="ORF">MEDL_30189</name>
</gene>
<dbReference type="Proteomes" id="UP000683360">
    <property type="component" value="Unassembled WGS sequence"/>
</dbReference>
<proteinExistence type="predicted"/>
<dbReference type="AlphaFoldDB" id="A0A8S3S7X4"/>
<sequence>MATSLSQEDINFLRLAGSSKVSSAMFDVSLMVCLLRHFTDLDIHDTLPMESIHTEAADICRIKFYRNSIVHSDIQIQLRTLNDWRDTDEKYIPTSATTFILQSLNQTTGVIITGSPGCGKSAVAHHVALELEKEKYEIIPCDDSSKSLSILQKINSSLCN</sequence>
<dbReference type="InterPro" id="IPR041249">
    <property type="entry name" value="HEPN_DZIP3"/>
</dbReference>
<dbReference type="EMBL" id="CAJPWZ010001483">
    <property type="protein sequence ID" value="CAG2216435.1"/>
    <property type="molecule type" value="Genomic_DNA"/>
</dbReference>
<comment type="caution">
    <text evidence="3">The sequence shown here is derived from an EMBL/GenBank/DDBJ whole genome shotgun (WGS) entry which is preliminary data.</text>
</comment>
<dbReference type="OrthoDB" id="6121908at2759"/>
<dbReference type="InterPro" id="IPR049050">
    <property type="entry name" value="nSTAND3"/>
</dbReference>
<evidence type="ECO:0000259" key="1">
    <source>
        <dbReference type="Pfam" id="PF18738"/>
    </source>
</evidence>
<reference evidence="3" key="1">
    <citation type="submission" date="2021-03" db="EMBL/GenBank/DDBJ databases">
        <authorList>
            <person name="Bekaert M."/>
        </authorList>
    </citation>
    <scope>NUCLEOTIDE SEQUENCE</scope>
</reference>